<evidence type="ECO:0000313" key="2">
    <source>
        <dbReference type="Proteomes" id="UP000789920"/>
    </source>
</evidence>
<organism evidence="1 2">
    <name type="scientific">Racocetra persica</name>
    <dbReference type="NCBI Taxonomy" id="160502"/>
    <lineage>
        <taxon>Eukaryota</taxon>
        <taxon>Fungi</taxon>
        <taxon>Fungi incertae sedis</taxon>
        <taxon>Mucoromycota</taxon>
        <taxon>Glomeromycotina</taxon>
        <taxon>Glomeromycetes</taxon>
        <taxon>Diversisporales</taxon>
        <taxon>Gigasporaceae</taxon>
        <taxon>Racocetra</taxon>
    </lineage>
</organism>
<keyword evidence="2" id="KW-1185">Reference proteome</keyword>
<feature type="non-terminal residue" evidence="1">
    <location>
        <position position="1"/>
    </location>
</feature>
<reference evidence="1" key="1">
    <citation type="submission" date="2021-06" db="EMBL/GenBank/DDBJ databases">
        <authorList>
            <person name="Kallberg Y."/>
            <person name="Tangrot J."/>
            <person name="Rosling A."/>
        </authorList>
    </citation>
    <scope>NUCLEOTIDE SEQUENCE</scope>
    <source>
        <strain evidence="1">MA461A</strain>
    </source>
</reference>
<proteinExistence type="predicted"/>
<evidence type="ECO:0000313" key="1">
    <source>
        <dbReference type="EMBL" id="CAG8460262.1"/>
    </source>
</evidence>
<gene>
    <name evidence="1" type="ORF">RPERSI_LOCUS124</name>
</gene>
<name>A0ACA9K9H5_9GLOM</name>
<dbReference type="Proteomes" id="UP000789920">
    <property type="component" value="Unassembled WGS sequence"/>
</dbReference>
<accession>A0ACA9K9H5</accession>
<dbReference type="EMBL" id="CAJVQC010000077">
    <property type="protein sequence ID" value="CAG8460262.1"/>
    <property type="molecule type" value="Genomic_DNA"/>
</dbReference>
<protein>
    <submittedName>
        <fullName evidence="1">11630_t:CDS:1</fullName>
    </submittedName>
</protein>
<sequence length="302" mass="36365">DNIYNKYATKYIEIPQRREDFIQFMKINVEEASGIVKYFRKWQSDLKQYDKVFEFFEFKNRSSIEEISKIANNTESAFNKDACYFLYKHYYYSELAEEGATYKYYNKITILGIDKNNKEWTTREIKKHDISNYEHLLSDINIMKYIYQKRQLRSEKIKLSVNNDYQIGQPKVYALSQKYWGKEIEYSVLSKIVNEWGPEVRKIGLEESFDKQNKQKIQEIFQFNGKELEKFCTIVRPINVSSWYILKKVGFKLSRAEISINFDDKGYDLLTLDNLLNYCEKLEEFINILYNNRVIEADKLYT</sequence>
<comment type="caution">
    <text evidence="1">The sequence shown here is derived from an EMBL/GenBank/DDBJ whole genome shotgun (WGS) entry which is preliminary data.</text>
</comment>